<dbReference type="InterPro" id="IPR011059">
    <property type="entry name" value="Metal-dep_hydrolase_composite"/>
</dbReference>
<dbReference type="AlphaFoldDB" id="A0A1E3LT71"/>
<dbReference type="Gene3D" id="2.30.40.10">
    <property type="entry name" value="Urease, subunit C, domain 1"/>
    <property type="match status" value="1"/>
</dbReference>
<dbReference type="STRING" id="1888892.BFL28_19480"/>
<dbReference type="GO" id="GO:0016811">
    <property type="term" value="F:hydrolase activity, acting on carbon-nitrogen (but not peptide) bonds, in linear amides"/>
    <property type="evidence" value="ECO:0007669"/>
    <property type="project" value="InterPro"/>
</dbReference>
<feature type="domain" description="Amidohydrolase 3" evidence="2">
    <location>
        <begin position="67"/>
        <end position="503"/>
    </location>
</feature>
<accession>A0A1E3LT71</accession>
<feature type="signal peptide" evidence="1">
    <location>
        <begin position="1"/>
        <end position="15"/>
    </location>
</feature>
<sequence length="524" mass="55974">MKLFALTLTALLATAAPVAGQTYDVLIRGGTVYDGSDTPGRQVDVAIKGDRIVAVGRIEKHATAKMVVDAAGKIVAPGFIDPHSHGAPNIQTPRLAAALPMLHQGITTIMINPDGGGPADLTKQISDLKTQIPGVNVAPLIGHNAVREAVMGNVARKATPAEQAKMEALVANAMKAGAYGLSDGPFYIPAKYSDTAEIVGLARVAAKFPHAFYTSHIRDEGNYDVGVVGAVDEVITVSREAKLPGIVTHIKVLGPQVWGKSAEVIARIERARASGVQIWADQYPYTASGSNLMASLVPSWAQEGGGAALAKRLEDPEMRAKIRAEMAPNLERRAGPNAIMIREFTPDPTLDGKRLGEIAKLMGKEPLDAAIDMLRRGGARTVSFNMSDQDVEALMQQPWTMTTTDGGLPEFGKTSEHPRAYGAFPRKLRNYVLDKPVISMARAIHVGTGLPAQVFSIPDRGVLRSGAYADVIVFDPDTVRDTATYERPHAYAAGMDYVFVNGRAALARGKAQPVRTGRVLLRSR</sequence>
<evidence type="ECO:0000256" key="1">
    <source>
        <dbReference type="SAM" id="SignalP"/>
    </source>
</evidence>
<feature type="chain" id="PRO_5012633573" description="Amidohydrolase 3 domain-containing protein" evidence="1">
    <location>
        <begin position="16"/>
        <end position="524"/>
    </location>
</feature>
<dbReference type="Proteomes" id="UP000094487">
    <property type="component" value="Unassembled WGS sequence"/>
</dbReference>
<dbReference type="InterPro" id="IPR013108">
    <property type="entry name" value="Amidohydro_3"/>
</dbReference>
<dbReference type="Pfam" id="PF07969">
    <property type="entry name" value="Amidohydro_3"/>
    <property type="match status" value="1"/>
</dbReference>
<dbReference type="InterPro" id="IPR050378">
    <property type="entry name" value="Metallo-dep_Hydrolases_sf"/>
</dbReference>
<evidence type="ECO:0000313" key="4">
    <source>
        <dbReference type="Proteomes" id="UP000094487"/>
    </source>
</evidence>
<organism evidence="3 4">
    <name type="scientific">Sphingomonas turrisvirgatae</name>
    <dbReference type="NCBI Taxonomy" id="1888892"/>
    <lineage>
        <taxon>Bacteria</taxon>
        <taxon>Pseudomonadati</taxon>
        <taxon>Pseudomonadota</taxon>
        <taxon>Alphaproteobacteria</taxon>
        <taxon>Sphingomonadales</taxon>
        <taxon>Sphingomonadaceae</taxon>
        <taxon>Sphingomonas</taxon>
    </lineage>
</organism>
<dbReference type="GO" id="GO:0005829">
    <property type="term" value="C:cytosol"/>
    <property type="evidence" value="ECO:0007669"/>
    <property type="project" value="TreeGrafter"/>
</dbReference>
<comment type="caution">
    <text evidence="3">The sequence shown here is derived from an EMBL/GenBank/DDBJ whole genome shotgun (WGS) entry which is preliminary data.</text>
</comment>
<dbReference type="SUPFAM" id="SSF51338">
    <property type="entry name" value="Composite domain of metallo-dependent hydrolases"/>
    <property type="match status" value="1"/>
</dbReference>
<dbReference type="Gene3D" id="3.30.1490.130">
    <property type="entry name" value="D-aminoacylase. Domain 3"/>
    <property type="match status" value="1"/>
</dbReference>
<dbReference type="RefSeq" id="WP_069321276.1">
    <property type="nucleotide sequence ID" value="NZ_MDDS01000045.1"/>
</dbReference>
<evidence type="ECO:0000313" key="3">
    <source>
        <dbReference type="EMBL" id="ODP36972.1"/>
    </source>
</evidence>
<dbReference type="SUPFAM" id="SSF51556">
    <property type="entry name" value="Metallo-dependent hydrolases"/>
    <property type="match status" value="1"/>
</dbReference>
<keyword evidence="1" id="KW-0732">Signal</keyword>
<dbReference type="InterPro" id="IPR023100">
    <property type="entry name" value="D-aminoacylase_insert_dom_sf"/>
</dbReference>
<dbReference type="Gene3D" id="3.20.20.140">
    <property type="entry name" value="Metal-dependent hydrolases"/>
    <property type="match status" value="1"/>
</dbReference>
<reference evidence="3 4" key="1">
    <citation type="submission" date="2016-08" db="EMBL/GenBank/DDBJ databases">
        <title>Draft genome of the agarase producing Sphingomonas sp. MCT13.</title>
        <authorList>
            <person name="D'Andrea M.M."/>
            <person name="Rossolini G.M."/>
            <person name="Thaller M.C."/>
        </authorList>
    </citation>
    <scope>NUCLEOTIDE SEQUENCE [LARGE SCALE GENOMIC DNA]</scope>
    <source>
        <strain evidence="3 4">MCT13</strain>
    </source>
</reference>
<dbReference type="GO" id="GO:0016812">
    <property type="term" value="F:hydrolase activity, acting on carbon-nitrogen (but not peptide) bonds, in cyclic amides"/>
    <property type="evidence" value="ECO:0007669"/>
    <property type="project" value="TreeGrafter"/>
</dbReference>
<keyword evidence="4" id="KW-1185">Reference proteome</keyword>
<dbReference type="PANTHER" id="PTHR11647">
    <property type="entry name" value="HYDRANTOINASE/DIHYDROPYRIMIDINASE FAMILY MEMBER"/>
    <property type="match status" value="1"/>
</dbReference>
<name>A0A1E3LT71_9SPHN</name>
<dbReference type="EMBL" id="MDDS01000045">
    <property type="protein sequence ID" value="ODP36972.1"/>
    <property type="molecule type" value="Genomic_DNA"/>
</dbReference>
<gene>
    <name evidence="3" type="ORF">BFL28_19480</name>
</gene>
<dbReference type="InterPro" id="IPR032466">
    <property type="entry name" value="Metal_Hydrolase"/>
</dbReference>
<dbReference type="OrthoDB" id="9766983at2"/>
<protein>
    <recommendedName>
        <fullName evidence="2">Amidohydrolase 3 domain-containing protein</fullName>
    </recommendedName>
</protein>
<proteinExistence type="predicted"/>
<dbReference type="PANTHER" id="PTHR11647:SF1">
    <property type="entry name" value="COLLAPSIN RESPONSE MEDIATOR PROTEIN"/>
    <property type="match status" value="1"/>
</dbReference>
<evidence type="ECO:0000259" key="2">
    <source>
        <dbReference type="Pfam" id="PF07969"/>
    </source>
</evidence>